<gene>
    <name evidence="1" type="ORF">ACCO45_007970</name>
</gene>
<name>A0ACC4DNF6_PURLI</name>
<comment type="caution">
    <text evidence="1">The sequence shown here is derived from an EMBL/GenBank/DDBJ whole genome shotgun (WGS) entry which is preliminary data.</text>
</comment>
<reference evidence="1" key="1">
    <citation type="submission" date="2024-12" db="EMBL/GenBank/DDBJ databases">
        <title>Comparative genomics and development of molecular markers within Purpureocillium lilacinum and among Purpureocillium species.</title>
        <authorList>
            <person name="Yeh Z.-Y."/>
            <person name="Ni N.-T."/>
            <person name="Lo P.-H."/>
            <person name="Mushyakhwo K."/>
            <person name="Lin C.-F."/>
            <person name="Nai Y.-S."/>
        </authorList>
    </citation>
    <scope>NUCLEOTIDE SEQUENCE</scope>
    <source>
        <strain evidence="1">NCHU-NPUST-175</strain>
    </source>
</reference>
<evidence type="ECO:0000313" key="1">
    <source>
        <dbReference type="EMBL" id="KAL3957392.1"/>
    </source>
</evidence>
<keyword evidence="2" id="KW-1185">Reference proteome</keyword>
<evidence type="ECO:0000313" key="2">
    <source>
        <dbReference type="Proteomes" id="UP001638806"/>
    </source>
</evidence>
<proteinExistence type="predicted"/>
<accession>A0ACC4DNF6</accession>
<dbReference type="Proteomes" id="UP001638806">
    <property type="component" value="Unassembled WGS sequence"/>
</dbReference>
<protein>
    <submittedName>
        <fullName evidence="1">Uncharacterized protein</fullName>
    </submittedName>
</protein>
<organism evidence="1 2">
    <name type="scientific">Purpureocillium lilacinum</name>
    <name type="common">Paecilomyces lilacinus</name>
    <dbReference type="NCBI Taxonomy" id="33203"/>
    <lineage>
        <taxon>Eukaryota</taxon>
        <taxon>Fungi</taxon>
        <taxon>Dikarya</taxon>
        <taxon>Ascomycota</taxon>
        <taxon>Pezizomycotina</taxon>
        <taxon>Sordariomycetes</taxon>
        <taxon>Hypocreomycetidae</taxon>
        <taxon>Hypocreales</taxon>
        <taxon>Ophiocordycipitaceae</taxon>
        <taxon>Purpureocillium</taxon>
    </lineage>
</organism>
<dbReference type="EMBL" id="JBGNUJ010000007">
    <property type="protein sequence ID" value="KAL3957392.1"/>
    <property type="molecule type" value="Genomic_DNA"/>
</dbReference>
<sequence>MPGPWAYTDLETQSPLTLLEIKGLRLFMENGGVLRSGRQYTCDEFPPASWIEGGDGPGRPATANGDSGGSEANTYCAPAGQSGTCRHPHPYRVRSEQDWQGVIHSTLGRRLRILIMNEFGLAQFESNDAARFRLSLVNHPGIGPARVYWRDDDDHEHGEDVIATSISSPSRIREILASGQVLSEADYKAMGYVFNEVVIVNDTETFVHLAGEGLVPASLMEFQLEGIGRSDDKMTMTAAATEPSHTSVRNLMGLGPQGNLTASDVDESLARYSRVTQQEPTGNRTDILAVGTEYTIGQLRKGYNTTQNRTLAWSQSTNSPGSGPVQCSPQSPCLDGSCSNSEGKCGFQEGQGDVPLYGEFTSLKRNGLQTWIAVGGWGFNAPGPTQHAFSDMVSSAENRAAFISSLTTFMETYGFQGVDIDWEYPSEPTRGGRKEDAANFVLLVKEMKTAFQHKLFGISVALAPDYWYLRGFRPGEMQEYVDFFGFMSYDLHGPWDTDVRALGSIVRPQTDVTDIKKDLLPLVYDDVEFSKINLGLAYYGRTYTLADPTCGKIGCGFVPGKGGSSGNCTRSTGILSLSEIRRLVDEEGAKPYLNSTAMVKYFTYAGSSWVGYDDSETLEMKRAFAEENCLGGTMIWSIDFDPETGGGEGPNENVSPESATVIPMAHTTVPRGSTFTLGLGAATDLPALPHDGNQNTPKGPGEAKCSSCSFFRLITSTCCGTGGSLGNPILISPGLPLPMDIPLPSGFIPNQPFIDRDGNSVPSGVPLPKETVIPRGTSFPSPFTIPAGQPFREGEGDDAVNNSTTIWISPNIWDSDHPQLKCFPPCTFCAAPVAKYNRGAFPSSFGLHGSLSARKGDDPDNSGDSQEGDDPDTDEGDDPENDEGDEVSLPPPDEGDGEDEGDDVCEPSDSPTDGEPDDQYDPDDPVISSASTTSSYQSTRTTSSERSTPRTTTTTATIKPAPTRKWETPNFPESSSRCFHGGQWSHRGRLIQAIEHFCGDFENRAVYSGYSVEKTEDFNSSPPHWEAADMRVVMNLSIKKGCEWVVDQAQCREELRKPVDLCDMEGENHKHGGTLENNCIKWSIDPQGWLDDHERPLPQPTPKVS</sequence>